<reference evidence="2" key="1">
    <citation type="submission" date="2021-02" db="EMBL/GenBank/DDBJ databases">
        <title>First Annotated Genome of the Yellow-green Alga Tribonema minus.</title>
        <authorList>
            <person name="Mahan K.M."/>
        </authorList>
    </citation>
    <scope>NUCLEOTIDE SEQUENCE</scope>
    <source>
        <strain evidence="2">UTEX B ZZ1240</strain>
    </source>
</reference>
<evidence type="ECO:0000313" key="2">
    <source>
        <dbReference type="EMBL" id="KAG5181464.1"/>
    </source>
</evidence>
<proteinExistence type="predicted"/>
<dbReference type="Proteomes" id="UP000664859">
    <property type="component" value="Unassembled WGS sequence"/>
</dbReference>
<name>A0A836CDB0_9STRA</name>
<comment type="caution">
    <text evidence="2">The sequence shown here is derived from an EMBL/GenBank/DDBJ whole genome shotgun (WGS) entry which is preliminary data.</text>
</comment>
<dbReference type="AlphaFoldDB" id="A0A836CDB0"/>
<sequence length="736" mass="81640">MASSRVRGSAGAGEARSVTQRRMHGNKKAAAALKHNGAALNHPDVIRHILRYAGKQQHLFFGGVSKLWRQCSASHDPTTAHAQAAKYPSRLLWVWTFHRTVPLCRAIGRWANAESMRQTLRCMKRLPEGVEAVVEGAVTGDRVDALMALQTSAPRLHSCYAHELTLCAAAQGSLRVASWAAEQVSEDHYWDHEGCAMAAIQTSNLRLWRWHSVRMRVCKFDFKEAIAIAVLMEDVAVLREVSAAIPDCYDLGGEESAADCALGIVENYPFLVMEMVDTCLFAHKHWPEIFTAEDIAQIAIYSASLALATHPLIETPYLHLTLSLCSAALWTRRTMRSLNGYCNTGAAGAGEARSAIQRRMHGNKKAAAALEPNGAALNHPDVVRHILRYAGKQQHLLFGGVSKLWRQCSASHNMTTAHAQAAKYPSRLSWVWAFYRTVPLCRAIGRWATLECLQQTLRCMESLHGGVQAITEGAIAGDRVDVLAALRTSAPCSTLSIWRDLHELTLCAVEQGSLRVASWAAEQVSEDHYWDHEGCAMAATQTSNLHLWWWHFTRMDVCQFEFQYAVASAAIMEDMAVLRAVSASIPVGYDLSWDESAAECALQIIENNPYYVINTVETCVFAHTQWPEIFTAQVVARIPIRSTSLALATHPLFEDAIFAVEVGAVFQHAMSSEDHAFFEWLLRHERVSMHRASEHAQTLVRALQSLREKEHPTVLLVDAAVAVVVRCHPSLAPLLQ</sequence>
<dbReference type="EMBL" id="JAFCMP010000323">
    <property type="protein sequence ID" value="KAG5181464.1"/>
    <property type="molecule type" value="Genomic_DNA"/>
</dbReference>
<gene>
    <name evidence="2" type="ORF">JKP88DRAFT_321120</name>
</gene>
<keyword evidence="3" id="KW-1185">Reference proteome</keyword>
<evidence type="ECO:0000256" key="1">
    <source>
        <dbReference type="SAM" id="MobiDB-lite"/>
    </source>
</evidence>
<evidence type="ECO:0000313" key="3">
    <source>
        <dbReference type="Proteomes" id="UP000664859"/>
    </source>
</evidence>
<protein>
    <submittedName>
        <fullName evidence="2">Uncharacterized protein</fullName>
    </submittedName>
</protein>
<accession>A0A836CDB0</accession>
<organism evidence="2 3">
    <name type="scientific">Tribonema minus</name>
    <dbReference type="NCBI Taxonomy" id="303371"/>
    <lineage>
        <taxon>Eukaryota</taxon>
        <taxon>Sar</taxon>
        <taxon>Stramenopiles</taxon>
        <taxon>Ochrophyta</taxon>
        <taxon>PX clade</taxon>
        <taxon>Xanthophyceae</taxon>
        <taxon>Tribonematales</taxon>
        <taxon>Tribonemataceae</taxon>
        <taxon>Tribonema</taxon>
    </lineage>
</organism>
<feature type="region of interest" description="Disordered" evidence="1">
    <location>
        <begin position="1"/>
        <end position="30"/>
    </location>
</feature>